<sequence length="283" mass="30928">MRRRLARDWRAPLPGVVATFTGAPTPRQRLIAAQLYAGPEAIIGSTTAAAWHGVEAARADPVRLFVPRSSSSRRAGFAVVTRTTRADPGSRWRPPLRFASPARAVIDAARDTGSEAGATAIVIEAVQRRLVTLPLLQHELERSPHRGSRPARAALVTAETNAWSVAEVDLIALVASSRYLPTPWPNADLCSFDGLRLPTPDLWFDDVGLAVQLHSRRYHARDDDWDGTVMGDSLLGEFSVPVVRLTPARVEREPDRCLARIERAHRSAARTGRPDVIATPRAA</sequence>
<organism evidence="1 2">
    <name type="scientific">Spongisporangium articulatum</name>
    <dbReference type="NCBI Taxonomy" id="3362603"/>
    <lineage>
        <taxon>Bacteria</taxon>
        <taxon>Bacillati</taxon>
        <taxon>Actinomycetota</taxon>
        <taxon>Actinomycetes</taxon>
        <taxon>Kineosporiales</taxon>
        <taxon>Kineosporiaceae</taxon>
        <taxon>Spongisporangium</taxon>
    </lineage>
</organism>
<reference evidence="1 2" key="1">
    <citation type="submission" date="2024-10" db="EMBL/GenBank/DDBJ databases">
        <title>The Natural Products Discovery Center: Release of the First 8490 Sequenced Strains for Exploring Actinobacteria Biosynthetic Diversity.</title>
        <authorList>
            <person name="Kalkreuter E."/>
            <person name="Kautsar S.A."/>
            <person name="Yang D."/>
            <person name="Bader C.D."/>
            <person name="Teijaro C.N."/>
            <person name="Fluegel L."/>
            <person name="Davis C.M."/>
            <person name="Simpson J.R."/>
            <person name="Lauterbach L."/>
            <person name="Steele A.D."/>
            <person name="Gui C."/>
            <person name="Meng S."/>
            <person name="Li G."/>
            <person name="Viehrig K."/>
            <person name="Ye F."/>
            <person name="Su P."/>
            <person name="Kiefer A.F."/>
            <person name="Nichols A."/>
            <person name="Cepeda A.J."/>
            <person name="Yan W."/>
            <person name="Fan B."/>
            <person name="Jiang Y."/>
            <person name="Adhikari A."/>
            <person name="Zheng C.-J."/>
            <person name="Schuster L."/>
            <person name="Cowan T.M."/>
            <person name="Smanski M.J."/>
            <person name="Chevrette M.G."/>
            <person name="De Carvalho L.P.S."/>
            <person name="Shen B."/>
        </authorList>
    </citation>
    <scope>NUCLEOTIDE SEQUENCE [LARGE SCALE GENOMIC DNA]</scope>
    <source>
        <strain evidence="1 2">NPDC049639</strain>
    </source>
</reference>
<comment type="caution">
    <text evidence="1">The sequence shown here is derived from an EMBL/GenBank/DDBJ whole genome shotgun (WGS) entry which is preliminary data.</text>
</comment>
<accession>A0ABW8AQC0</accession>
<dbReference type="EMBL" id="JBITLV010000003">
    <property type="protein sequence ID" value="MFI7587841.1"/>
    <property type="molecule type" value="Genomic_DNA"/>
</dbReference>
<gene>
    <name evidence="1" type="ORF">ACIB24_12275</name>
</gene>
<name>A0ABW8AQC0_9ACTN</name>
<evidence type="ECO:0000313" key="1">
    <source>
        <dbReference type="EMBL" id="MFI7587841.1"/>
    </source>
</evidence>
<keyword evidence="2" id="KW-1185">Reference proteome</keyword>
<protein>
    <submittedName>
        <fullName evidence="1">Uncharacterized protein</fullName>
    </submittedName>
</protein>
<dbReference type="Proteomes" id="UP001612915">
    <property type="component" value="Unassembled WGS sequence"/>
</dbReference>
<proteinExistence type="predicted"/>
<evidence type="ECO:0000313" key="2">
    <source>
        <dbReference type="Proteomes" id="UP001612915"/>
    </source>
</evidence>
<dbReference type="RefSeq" id="WP_398280264.1">
    <property type="nucleotide sequence ID" value="NZ_JBITLV010000003.1"/>
</dbReference>